<dbReference type="SUPFAM" id="SSF55931">
    <property type="entry name" value="Glutamine synthetase/guanido kinase"/>
    <property type="match status" value="1"/>
</dbReference>
<accession>A0A5E4LT01</accession>
<dbReference type="SUPFAM" id="SSF54368">
    <property type="entry name" value="Glutamine synthetase, N-terminal domain"/>
    <property type="match status" value="1"/>
</dbReference>
<dbReference type="PANTHER" id="PTHR43407:SF1">
    <property type="entry name" value="LENGSIN"/>
    <property type="match status" value="1"/>
</dbReference>
<evidence type="ECO:0000313" key="6">
    <source>
        <dbReference type="Proteomes" id="UP000789941"/>
    </source>
</evidence>
<proteinExistence type="inferred from homology"/>
<dbReference type="EMBL" id="CABMJJ010000009">
    <property type="protein sequence ID" value="VVC04529.1"/>
    <property type="molecule type" value="Genomic_DNA"/>
</dbReference>
<evidence type="ECO:0000256" key="1">
    <source>
        <dbReference type="ARBA" id="ARBA00009897"/>
    </source>
</evidence>
<dbReference type="GO" id="GO:0016020">
    <property type="term" value="C:membrane"/>
    <property type="evidence" value="ECO:0007669"/>
    <property type="project" value="TreeGrafter"/>
</dbReference>
<evidence type="ECO:0000256" key="3">
    <source>
        <dbReference type="RuleBase" id="RU000384"/>
    </source>
</evidence>
<dbReference type="AlphaFoldDB" id="A0A5E4LT01"/>
<evidence type="ECO:0000256" key="2">
    <source>
        <dbReference type="PROSITE-ProRule" id="PRU01331"/>
    </source>
</evidence>
<dbReference type="GO" id="GO:0006542">
    <property type="term" value="P:glutamine biosynthetic process"/>
    <property type="evidence" value="ECO:0007669"/>
    <property type="project" value="InterPro"/>
</dbReference>
<dbReference type="InterPro" id="IPR014746">
    <property type="entry name" value="Gln_synth/guanido_kin_cat_dom"/>
</dbReference>
<dbReference type="EC" id="6.3.1.2" evidence="5"/>
<dbReference type="Pfam" id="PF03951">
    <property type="entry name" value="Gln-synt_N"/>
    <property type="match status" value="1"/>
</dbReference>
<dbReference type="Gene3D" id="3.10.20.70">
    <property type="entry name" value="Glutamine synthetase, N-terminal domain"/>
    <property type="match status" value="1"/>
</dbReference>
<dbReference type="GO" id="GO:0019740">
    <property type="term" value="P:nitrogen utilization"/>
    <property type="evidence" value="ECO:0007669"/>
    <property type="project" value="TreeGrafter"/>
</dbReference>
<dbReference type="GO" id="GO:0005737">
    <property type="term" value="C:cytoplasm"/>
    <property type="evidence" value="ECO:0007669"/>
    <property type="project" value="TreeGrafter"/>
</dbReference>
<evidence type="ECO:0000259" key="4">
    <source>
        <dbReference type="PROSITE" id="PS51987"/>
    </source>
</evidence>
<dbReference type="Pfam" id="PF00120">
    <property type="entry name" value="Gln-synt_C"/>
    <property type="match status" value="1"/>
</dbReference>
<name>A0A5E4LT01_9ARCH</name>
<feature type="domain" description="GS catalytic" evidence="4">
    <location>
        <begin position="104"/>
        <end position="456"/>
    </location>
</feature>
<dbReference type="InterPro" id="IPR008147">
    <property type="entry name" value="Gln_synt_N"/>
</dbReference>
<dbReference type="Proteomes" id="UP000789941">
    <property type="component" value="Unassembled WGS sequence"/>
</dbReference>
<dbReference type="SMART" id="SM01230">
    <property type="entry name" value="Gln-synt_C"/>
    <property type="match status" value="1"/>
</dbReference>
<organism evidence="5 6">
    <name type="scientific">Candidatus Bilamarchaeum dharawalense</name>
    <dbReference type="NCBI Taxonomy" id="2885759"/>
    <lineage>
        <taxon>Archaea</taxon>
        <taxon>Candidatus Micrarchaeota</taxon>
        <taxon>Candidatus Micrarchaeia</taxon>
        <taxon>Candidatus Anstonellales</taxon>
        <taxon>Candidatus Bilamarchaeaceae</taxon>
        <taxon>Candidatus Bilamarchaeum</taxon>
    </lineage>
</organism>
<protein>
    <submittedName>
        <fullName evidence="5">Glutamine synthetase</fullName>
        <ecNumber evidence="5">6.3.1.2</ecNumber>
    </submittedName>
</protein>
<dbReference type="GO" id="GO:0004356">
    <property type="term" value="F:glutamine synthetase activity"/>
    <property type="evidence" value="ECO:0007669"/>
    <property type="project" value="UniProtKB-EC"/>
</dbReference>
<dbReference type="PANTHER" id="PTHR43407">
    <property type="entry name" value="GLUTAMINE SYNTHETASE"/>
    <property type="match status" value="1"/>
</dbReference>
<comment type="caution">
    <text evidence="5">The sequence shown here is derived from an EMBL/GenBank/DDBJ whole genome shotgun (WGS) entry which is preliminary data.</text>
</comment>
<keyword evidence="5" id="KW-0436">Ligase</keyword>
<dbReference type="InterPro" id="IPR008146">
    <property type="entry name" value="Gln_synth_cat_dom"/>
</dbReference>
<dbReference type="PROSITE" id="PS51987">
    <property type="entry name" value="GS_CATALYTIC"/>
    <property type="match status" value="1"/>
</dbReference>
<gene>
    <name evidence="5" type="primary">glnA_2</name>
    <name evidence="5" type="ORF">LFW2832_01018</name>
</gene>
<dbReference type="InterPro" id="IPR036651">
    <property type="entry name" value="Gln_synt_N_sf"/>
</dbReference>
<reference evidence="5 6" key="1">
    <citation type="submission" date="2019-08" db="EMBL/GenBank/DDBJ databases">
        <authorList>
            <person name="Vazquez-Campos X."/>
        </authorList>
    </citation>
    <scope>NUCLEOTIDE SEQUENCE [LARGE SCALE GENOMIC DNA]</scope>
    <source>
        <strain evidence="5">LFW-283_2</strain>
    </source>
</reference>
<sequence>MSAIDDVMKYIATNEIRWIDLQFFDIKGAMHRVSISNRKLEEASFGSGVSAADLIEVYGSSDQGDLVLLPDPDTLARLPWEPATVRLICDVLIAVKKERFLKDPRYVAERMETNLTAAGIKTCLVGSEVDCYLFDTTTADKIGSGRGSSVLMDSREAKWGPSAISNEKTGAYVATPYDSMYSARTQISETLEDSFGVLVDSHKHGKSPTAQQTFELGARSLKSAGDAVNTLKFITKNLATAVNASATFMPYPVEGEKGNTFSIAMSMWKSNEQNILYDGKESYGQLSQAGRYFVGGLLEHAQTLSLFTAPIPNSYRKLAMDNLTFGWSASDPKALIYVPSAKRNIKESKRVVYRACDPSANPYLAQSLIAAAGLDGIKKKIEPGDPTETDTKKKRVEKELPSSLYEAIKSLETDTAFIKGLVPSELLGDYLDLKLKQHLDSLKGITGLELRKYFNV</sequence>
<dbReference type="Gene3D" id="3.30.590.10">
    <property type="entry name" value="Glutamine synthetase/guanido kinase, catalytic domain"/>
    <property type="match status" value="1"/>
</dbReference>
<comment type="similarity">
    <text evidence="1 2 3">Belongs to the glutamine synthetase family.</text>
</comment>
<evidence type="ECO:0000313" key="5">
    <source>
        <dbReference type="EMBL" id="VVC04529.1"/>
    </source>
</evidence>